<accession>A0A7C9UYF4</accession>
<reference evidence="10 11" key="1">
    <citation type="submission" date="2020-02" db="EMBL/GenBank/DDBJ databases">
        <authorList>
            <person name="Dziuba M."/>
            <person name="Kuznetsov B."/>
            <person name="Mardanov A."/>
            <person name="Ravin N."/>
            <person name="Grouzdev D."/>
        </authorList>
    </citation>
    <scope>NUCLEOTIDE SEQUENCE [LARGE SCALE GENOMIC DNA]</scope>
    <source>
        <strain evidence="10 11">SpK</strain>
    </source>
</reference>
<evidence type="ECO:0000256" key="5">
    <source>
        <dbReference type="ARBA" id="ARBA00022842"/>
    </source>
</evidence>
<dbReference type="SUPFAM" id="SSF81301">
    <property type="entry name" value="Nucleotidyltransferase"/>
    <property type="match status" value="2"/>
</dbReference>
<dbReference type="NCBIfam" id="NF008292">
    <property type="entry name" value="PRK11072.1"/>
    <property type="match status" value="1"/>
</dbReference>
<evidence type="ECO:0000256" key="2">
    <source>
        <dbReference type="ARBA" id="ARBA00022695"/>
    </source>
</evidence>
<feature type="region of interest" description="Adenylyl removase" evidence="7">
    <location>
        <begin position="1"/>
        <end position="489"/>
    </location>
</feature>
<evidence type="ECO:0000256" key="6">
    <source>
        <dbReference type="ARBA" id="ARBA00023268"/>
    </source>
</evidence>
<dbReference type="Pfam" id="PF08335">
    <property type="entry name" value="GlnD_UR_UTase"/>
    <property type="match status" value="2"/>
</dbReference>
<dbReference type="GO" id="GO:0005524">
    <property type="term" value="F:ATP binding"/>
    <property type="evidence" value="ECO:0007669"/>
    <property type="project" value="UniProtKB-UniRule"/>
</dbReference>
<name>A0A7C9UYF4_9PROT</name>
<comment type="catalytic activity">
    <reaction evidence="7">
        <text>[glutamine synthetase]-O(4)-(5'-adenylyl)-L-tyrosine + phosphate = [glutamine synthetase]-L-tyrosine + ADP</text>
        <dbReference type="Rhea" id="RHEA:43716"/>
        <dbReference type="Rhea" id="RHEA-COMP:10660"/>
        <dbReference type="Rhea" id="RHEA-COMP:10661"/>
        <dbReference type="ChEBI" id="CHEBI:43474"/>
        <dbReference type="ChEBI" id="CHEBI:46858"/>
        <dbReference type="ChEBI" id="CHEBI:83624"/>
        <dbReference type="ChEBI" id="CHEBI:456216"/>
        <dbReference type="EC" id="2.7.7.89"/>
    </reaction>
</comment>
<comment type="catalytic activity">
    <reaction evidence="7">
        <text>[glutamine synthetase]-L-tyrosine + ATP = [glutamine synthetase]-O(4)-(5'-adenylyl)-L-tyrosine + diphosphate</text>
        <dbReference type="Rhea" id="RHEA:18589"/>
        <dbReference type="Rhea" id="RHEA-COMP:10660"/>
        <dbReference type="Rhea" id="RHEA-COMP:10661"/>
        <dbReference type="ChEBI" id="CHEBI:30616"/>
        <dbReference type="ChEBI" id="CHEBI:33019"/>
        <dbReference type="ChEBI" id="CHEBI:46858"/>
        <dbReference type="ChEBI" id="CHEBI:83624"/>
        <dbReference type="EC" id="2.7.7.42"/>
    </reaction>
</comment>
<dbReference type="PANTHER" id="PTHR30621:SF0">
    <property type="entry name" value="BIFUNCTIONAL GLUTAMINE SYNTHETASE ADENYLYLTRANSFERASE_ADENYLYL-REMOVING ENZYME"/>
    <property type="match status" value="1"/>
</dbReference>
<organism evidence="10 11">
    <name type="scientific">Magnetospirillum aberrantis SpK</name>
    <dbReference type="NCBI Taxonomy" id="908842"/>
    <lineage>
        <taxon>Bacteria</taxon>
        <taxon>Pseudomonadati</taxon>
        <taxon>Pseudomonadota</taxon>
        <taxon>Alphaproteobacteria</taxon>
        <taxon>Rhodospirillales</taxon>
        <taxon>Rhodospirillaceae</taxon>
        <taxon>Magnetospirillum</taxon>
    </lineage>
</organism>
<evidence type="ECO:0000259" key="8">
    <source>
        <dbReference type="Pfam" id="PF03710"/>
    </source>
</evidence>
<dbReference type="Gene3D" id="1.20.120.330">
    <property type="entry name" value="Nucleotidyltransferases domain 2"/>
    <property type="match status" value="2"/>
</dbReference>
<feature type="domain" description="Glutamate-ammonia ligase adenylyltransferase repeated" evidence="8">
    <location>
        <begin position="595"/>
        <end position="839"/>
    </location>
</feature>
<evidence type="ECO:0000256" key="1">
    <source>
        <dbReference type="ARBA" id="ARBA00022679"/>
    </source>
</evidence>
<feature type="domain" description="PII-uridylyltransferase/Glutamine-synthetase adenylyltransferase" evidence="9">
    <location>
        <begin position="861"/>
        <end position="948"/>
    </location>
</feature>
<evidence type="ECO:0000313" key="10">
    <source>
        <dbReference type="EMBL" id="NFV79771.1"/>
    </source>
</evidence>
<keyword evidence="1 7" id="KW-0808">Transferase</keyword>
<dbReference type="EMBL" id="JAAIYP010000034">
    <property type="protein sequence ID" value="NFV79771.1"/>
    <property type="molecule type" value="Genomic_DNA"/>
</dbReference>
<feature type="domain" description="Glutamate-ammonia ligase adenylyltransferase repeated" evidence="8">
    <location>
        <begin position="78"/>
        <end position="322"/>
    </location>
</feature>
<keyword evidence="3 7" id="KW-0547">Nucleotide-binding</keyword>
<dbReference type="SUPFAM" id="SSF81593">
    <property type="entry name" value="Nucleotidyltransferase substrate binding subunit/domain"/>
    <property type="match status" value="2"/>
</dbReference>
<comment type="similarity">
    <text evidence="7">Belongs to the GlnE family.</text>
</comment>
<feature type="domain" description="PII-uridylyltransferase/Glutamine-synthetase adenylyltransferase" evidence="9">
    <location>
        <begin position="344"/>
        <end position="484"/>
    </location>
</feature>
<feature type="region of interest" description="Adenylyl transferase" evidence="7">
    <location>
        <begin position="493"/>
        <end position="1013"/>
    </location>
</feature>
<protein>
    <recommendedName>
        <fullName evidence="7">Bifunctional glutamine synthetase adenylyltransferase/adenylyl-removing enzyme</fullName>
    </recommendedName>
    <alternativeName>
        <fullName evidence="7">ATP:glutamine synthetase adenylyltransferase</fullName>
    </alternativeName>
    <alternativeName>
        <fullName evidence="7">ATase</fullName>
    </alternativeName>
    <domain>
        <recommendedName>
            <fullName evidence="7">Glutamine synthetase adenylyl-L-tyrosine phosphorylase</fullName>
            <ecNumber evidence="7">2.7.7.89</ecNumber>
        </recommendedName>
        <alternativeName>
            <fullName evidence="7">Adenylyl removase</fullName>
            <shortName evidence="7">AR</shortName>
            <shortName evidence="7">AT-N</shortName>
        </alternativeName>
    </domain>
    <domain>
        <recommendedName>
            <fullName evidence="7">Glutamine synthetase adenylyl transferase</fullName>
            <ecNumber evidence="7">2.7.7.42</ecNumber>
        </recommendedName>
        <alternativeName>
            <fullName evidence="7">Adenylyl transferase</fullName>
            <shortName evidence="7">AT</shortName>
            <shortName evidence="7">AT-C</shortName>
        </alternativeName>
    </domain>
</protein>
<dbReference type="Gene3D" id="3.30.460.10">
    <property type="entry name" value="Beta Polymerase, domain 2"/>
    <property type="match status" value="2"/>
</dbReference>
<dbReference type="HAMAP" id="MF_00802">
    <property type="entry name" value="GlnE"/>
    <property type="match status" value="1"/>
</dbReference>
<evidence type="ECO:0000259" key="9">
    <source>
        <dbReference type="Pfam" id="PF08335"/>
    </source>
</evidence>
<sequence>MSDLTPSRDLTSLKQSQHVGSHKVNFPLDERLLPLIADPAAEQRGFDRWLEIADELTNADLAESMRSLLGDLKAKTLLSRIFGNSPFLSHCSSAEPAFLLRLLDVGPDAAFAELCDELAGQCDAETDMARLMAALRIAKRRTALLVALADIAGTWPLERVTETLADFAEAACRHAVRFLLRREARKGEFTLPHPEDPERDSGLVVLGMGKFGARELNYSSDIDLIVFYDHERLNYTGRRSLPECMIALTKDLVKILDERTVNGYVFRTDLRLRPDPGSTPVAISLLAAESYYEGFGQNWERAAMIKARQVAGDCEVGGAFLKFLRPFIWRKSLDFAAIQDIHSIKRQINAHKGGHSIAVAGHNIKLGRGGIREIEFFAQTQQLIWGGRQPEMRCCRTLDALHALAELGHTDPQVVAELEEAYRFLRQLEHRLQMVDDKQTQTLPDSPPRLAELSAFMGFAEVEAFSAALTRRLQTVEAHYAKLFEDSPELVTHGNLVFTGGENDPDTVRTLKEMGFSTAEAVCATIRGWHHGRIRATRSTRARELLTELTPALLGAMSNTVAPDDAFMRFNDFLSRLPAGVPLFSLFYSNPSLLELVAEIMGNAPRLAEHLARHTTVLDAVVTSAFFEPPPGRAELQADLERALAEADDFQEVLDVTRRWANDHKFQVGVQTLRNLLGPDQAARAFSDIGDSILAALIPKVEEEFARAHGTVPGGGWCILAMGKMGGHEMTATSDMDLILVYDAPEDAEESDGPRPLAVSTWFARLTQRIVNALTAKTAEGTLYDVDMRLRPSGNSGPIASSFTSFERYQRESAWTWEHMALTRARVVTGDAELGAKVESVIRDTLTRERNADRLVMDVAEMRERMAREHRADSHWEVKHLRGGLVDIEFTAQYLQLRHGREHPSMLCHNTRDALEAANAAGILSGGDLDTLVAAWRLWSAVQVVLRQTIAGKFDEKTAPRGLRDVLVQAAGLTDFKTLVDRMDDCAAQSLEVFERIVGQPGRDVRERIGPDA</sequence>
<gene>
    <name evidence="7" type="primary">glnE</name>
    <name evidence="10" type="ORF">G4223_06570</name>
</gene>
<dbReference type="PANTHER" id="PTHR30621">
    <property type="entry name" value="GLUTAMINE SYNTHETASE ADENYLYLTRANSFERASE"/>
    <property type="match status" value="1"/>
</dbReference>
<keyword evidence="11" id="KW-1185">Reference proteome</keyword>
<dbReference type="Gene3D" id="1.20.120.1510">
    <property type="match status" value="1"/>
</dbReference>
<dbReference type="NCBIfam" id="NF010706">
    <property type="entry name" value="PRK14108.1"/>
    <property type="match status" value="1"/>
</dbReference>
<dbReference type="InterPro" id="IPR043519">
    <property type="entry name" value="NT_sf"/>
</dbReference>
<keyword evidence="6 7" id="KW-0511">Multifunctional enzyme</keyword>
<comment type="cofactor">
    <cofactor evidence="7">
        <name>Mg(2+)</name>
        <dbReference type="ChEBI" id="CHEBI:18420"/>
    </cofactor>
</comment>
<dbReference type="EC" id="2.7.7.89" evidence="7"/>
<keyword evidence="4 7" id="KW-0067">ATP-binding</keyword>
<comment type="function">
    <text evidence="7">Involved in the regulation of glutamine synthetase GlnA, a key enzyme in the process to assimilate ammonia. When cellular nitrogen levels are high, the C-terminal adenylyl transferase (AT) inactivates GlnA by covalent transfer of an adenylyl group from ATP to specific tyrosine residue of GlnA, thus reducing its activity. Conversely, when nitrogen levels are low, the N-terminal adenylyl removase (AR) activates GlnA by removing the adenylyl group by phosphorolysis, increasing its activity. The regulatory region of GlnE binds the signal transduction protein PII (GlnB) which indicates the nitrogen status of the cell.</text>
</comment>
<dbReference type="GO" id="GO:0000287">
    <property type="term" value="F:magnesium ion binding"/>
    <property type="evidence" value="ECO:0007669"/>
    <property type="project" value="UniProtKB-UniRule"/>
</dbReference>
<dbReference type="AlphaFoldDB" id="A0A7C9UYF4"/>
<dbReference type="InterPro" id="IPR023057">
    <property type="entry name" value="GlnE"/>
</dbReference>
<keyword evidence="2 7" id="KW-0548">Nucleotidyltransferase</keyword>
<dbReference type="InterPro" id="IPR013546">
    <property type="entry name" value="PII_UdlTrfase/GS_AdlTrfase"/>
</dbReference>
<proteinExistence type="inferred from homology"/>
<dbReference type="GO" id="GO:0008882">
    <property type="term" value="F:[glutamate-ammonia-ligase] adenylyltransferase activity"/>
    <property type="evidence" value="ECO:0007669"/>
    <property type="project" value="UniProtKB-UniRule"/>
</dbReference>
<dbReference type="GO" id="GO:0000820">
    <property type="term" value="P:regulation of glutamine family amino acid metabolic process"/>
    <property type="evidence" value="ECO:0007669"/>
    <property type="project" value="UniProtKB-UniRule"/>
</dbReference>
<keyword evidence="5 7" id="KW-0460">Magnesium</keyword>
<dbReference type="GO" id="GO:0005829">
    <property type="term" value="C:cytosol"/>
    <property type="evidence" value="ECO:0007669"/>
    <property type="project" value="TreeGrafter"/>
</dbReference>
<dbReference type="GO" id="GO:0047388">
    <property type="term" value="F:[glutamine synthetase]-adenylyl-L-tyrosine phosphorylase activity"/>
    <property type="evidence" value="ECO:0007669"/>
    <property type="project" value="UniProtKB-EC"/>
</dbReference>
<evidence type="ECO:0000256" key="4">
    <source>
        <dbReference type="ARBA" id="ARBA00022840"/>
    </source>
</evidence>
<dbReference type="EC" id="2.7.7.42" evidence="7"/>
<evidence type="ECO:0000313" key="11">
    <source>
        <dbReference type="Proteomes" id="UP000480684"/>
    </source>
</evidence>
<evidence type="ECO:0000256" key="3">
    <source>
        <dbReference type="ARBA" id="ARBA00022741"/>
    </source>
</evidence>
<comment type="caution">
    <text evidence="10">The sequence shown here is derived from an EMBL/GenBank/DDBJ whole genome shotgun (WGS) entry which is preliminary data.</text>
</comment>
<dbReference type="Proteomes" id="UP000480684">
    <property type="component" value="Unassembled WGS sequence"/>
</dbReference>
<dbReference type="InterPro" id="IPR005190">
    <property type="entry name" value="GlnE_rpt_dom"/>
</dbReference>
<dbReference type="CDD" id="cd05401">
    <property type="entry name" value="NT_GlnE_GlnD_like"/>
    <property type="match status" value="2"/>
</dbReference>
<evidence type="ECO:0000256" key="7">
    <source>
        <dbReference type="HAMAP-Rule" id="MF_00802"/>
    </source>
</evidence>
<dbReference type="Pfam" id="PF03710">
    <property type="entry name" value="GlnE"/>
    <property type="match status" value="2"/>
</dbReference>